<protein>
    <submittedName>
        <fullName evidence="1">19054_t:CDS:1</fullName>
    </submittedName>
</protein>
<evidence type="ECO:0000313" key="2">
    <source>
        <dbReference type="Proteomes" id="UP000789405"/>
    </source>
</evidence>
<feature type="non-terminal residue" evidence="1">
    <location>
        <position position="85"/>
    </location>
</feature>
<gene>
    <name evidence="1" type="ORF">DERYTH_LOCUS23156</name>
</gene>
<dbReference type="AlphaFoldDB" id="A0A9N9JVU3"/>
<feature type="non-terminal residue" evidence="1">
    <location>
        <position position="1"/>
    </location>
</feature>
<accession>A0A9N9JVU3</accession>
<reference evidence="1" key="1">
    <citation type="submission" date="2021-06" db="EMBL/GenBank/DDBJ databases">
        <authorList>
            <person name="Kallberg Y."/>
            <person name="Tangrot J."/>
            <person name="Rosling A."/>
        </authorList>
    </citation>
    <scope>NUCLEOTIDE SEQUENCE</scope>
    <source>
        <strain evidence="1">MA453B</strain>
    </source>
</reference>
<organism evidence="1 2">
    <name type="scientific">Dentiscutata erythropus</name>
    <dbReference type="NCBI Taxonomy" id="1348616"/>
    <lineage>
        <taxon>Eukaryota</taxon>
        <taxon>Fungi</taxon>
        <taxon>Fungi incertae sedis</taxon>
        <taxon>Mucoromycota</taxon>
        <taxon>Glomeromycotina</taxon>
        <taxon>Glomeromycetes</taxon>
        <taxon>Diversisporales</taxon>
        <taxon>Gigasporaceae</taxon>
        <taxon>Dentiscutata</taxon>
    </lineage>
</organism>
<dbReference type="EMBL" id="CAJVPY010034359">
    <property type="protein sequence ID" value="CAG8799910.1"/>
    <property type="molecule type" value="Genomic_DNA"/>
</dbReference>
<comment type="caution">
    <text evidence="1">The sequence shown here is derived from an EMBL/GenBank/DDBJ whole genome shotgun (WGS) entry which is preliminary data.</text>
</comment>
<proteinExistence type="predicted"/>
<sequence length="85" mass="10136">FMKMKARNICVEKAIELKDKVVEKIVDRELKRQEKDPNYEITYTFKDLNCVKDHLDQINITLDLIKAPPEEYTTRMYISGLEEEI</sequence>
<evidence type="ECO:0000313" key="1">
    <source>
        <dbReference type="EMBL" id="CAG8799910.1"/>
    </source>
</evidence>
<name>A0A9N9JVU3_9GLOM</name>
<dbReference type="Proteomes" id="UP000789405">
    <property type="component" value="Unassembled WGS sequence"/>
</dbReference>
<dbReference type="OrthoDB" id="10471469at2759"/>
<keyword evidence="2" id="KW-1185">Reference proteome</keyword>